<reference evidence="7 8" key="2">
    <citation type="journal article" date="2012" name="Stand. Genomic Sci.">
        <title>Complete genome sequence of the sulfate-reducing firmicute Desulfotomaculum ruminis type strain (DL(T)).</title>
        <authorList>
            <person name="Spring S."/>
            <person name="Visser M."/>
            <person name="Lu M."/>
            <person name="Copeland A."/>
            <person name="Lapidus A."/>
            <person name="Lucas S."/>
            <person name="Cheng J.F."/>
            <person name="Han C."/>
            <person name="Tapia R."/>
            <person name="Goodwin L.A."/>
            <person name="Pitluck S."/>
            <person name="Ivanova N."/>
            <person name="Land M."/>
            <person name="Hauser L."/>
            <person name="Larimer F."/>
            <person name="Rohde M."/>
            <person name="Goker M."/>
            <person name="Detter J.C."/>
            <person name="Kyrpides N.C."/>
            <person name="Woyke T."/>
            <person name="Schaap P.J."/>
            <person name="Plugge C.M."/>
            <person name="Muyzer G."/>
            <person name="Kuever J."/>
            <person name="Pereira I.A."/>
            <person name="Parshina S.N."/>
            <person name="Bernier-Latmani R."/>
            <person name="Stams A.J."/>
            <person name="Klenk H.P."/>
        </authorList>
    </citation>
    <scope>NUCLEOTIDE SEQUENCE [LARGE SCALE GENOMIC DNA]</scope>
    <source>
        <strain evidence="8">ATCC 23193 / DSM 2154 / NCIB 8452 / DL</strain>
    </source>
</reference>
<dbReference type="SUPFAM" id="SSF54523">
    <property type="entry name" value="Pili subunits"/>
    <property type="match status" value="1"/>
</dbReference>
<dbReference type="RefSeq" id="WP_013843071.1">
    <property type="nucleotide sequence ID" value="NC_015589.1"/>
</dbReference>
<dbReference type="NCBIfam" id="TIGR02532">
    <property type="entry name" value="IV_pilin_GFxxxE"/>
    <property type="match status" value="1"/>
</dbReference>
<evidence type="ECO:0000256" key="5">
    <source>
        <dbReference type="ARBA" id="ARBA00023136"/>
    </source>
</evidence>
<dbReference type="PROSITE" id="PS00409">
    <property type="entry name" value="PROKAR_NTER_METHYL"/>
    <property type="match status" value="1"/>
</dbReference>
<dbReference type="Gene3D" id="3.30.700.10">
    <property type="entry name" value="Glycoprotein, Type 4 Pilin"/>
    <property type="match status" value="1"/>
</dbReference>
<evidence type="ECO:0000256" key="1">
    <source>
        <dbReference type="ARBA" id="ARBA00004167"/>
    </source>
</evidence>
<dbReference type="AlphaFoldDB" id="F6DUD5"/>
<comment type="subcellular location">
    <subcellularLocation>
        <location evidence="1">Membrane</location>
        <topology evidence="1">Single-pass membrane protein</topology>
    </subcellularLocation>
</comment>
<dbReference type="EMBL" id="CP002780">
    <property type="protein sequence ID" value="AEG61320.1"/>
    <property type="molecule type" value="Genomic_DNA"/>
</dbReference>
<dbReference type="GO" id="GO:0016020">
    <property type="term" value="C:membrane"/>
    <property type="evidence" value="ECO:0007669"/>
    <property type="project" value="UniProtKB-SubCell"/>
</dbReference>
<dbReference type="PRINTS" id="PR00813">
    <property type="entry name" value="BCTERIALGSPG"/>
</dbReference>
<dbReference type="InterPro" id="IPR012902">
    <property type="entry name" value="N_methyl_site"/>
</dbReference>
<dbReference type="GO" id="GO:0015627">
    <property type="term" value="C:type II protein secretion system complex"/>
    <property type="evidence" value="ECO:0007669"/>
    <property type="project" value="InterPro"/>
</dbReference>
<protein>
    <submittedName>
        <fullName evidence="7">N-terminal methylation</fullName>
    </submittedName>
</protein>
<dbReference type="STRING" id="696281.Desru_3109"/>
<evidence type="ECO:0000256" key="6">
    <source>
        <dbReference type="SAM" id="Phobius"/>
    </source>
</evidence>
<evidence type="ECO:0000313" key="7">
    <source>
        <dbReference type="EMBL" id="AEG61320.1"/>
    </source>
</evidence>
<name>F6DUD5_DESRL</name>
<keyword evidence="3 6" id="KW-0812">Transmembrane</keyword>
<dbReference type="Pfam" id="PF07963">
    <property type="entry name" value="N_methyl"/>
    <property type="match status" value="1"/>
</dbReference>
<dbReference type="GO" id="GO:0015628">
    <property type="term" value="P:protein secretion by the type II secretion system"/>
    <property type="evidence" value="ECO:0007669"/>
    <property type="project" value="InterPro"/>
</dbReference>
<dbReference type="OrthoDB" id="1911489at2"/>
<keyword evidence="4 6" id="KW-1133">Transmembrane helix</keyword>
<proteinExistence type="predicted"/>
<gene>
    <name evidence="7" type="ordered locus">Desru_3109</name>
</gene>
<reference evidence="8" key="1">
    <citation type="submission" date="2011-05" db="EMBL/GenBank/DDBJ databases">
        <title>Complete sequence of Desulfotomaculum ruminis DSM 2154.</title>
        <authorList>
            <person name="Lucas S."/>
            <person name="Copeland A."/>
            <person name="Lapidus A."/>
            <person name="Cheng J.-F."/>
            <person name="Goodwin L."/>
            <person name="Pitluck S."/>
            <person name="Lu M."/>
            <person name="Detter J.C."/>
            <person name="Han C."/>
            <person name="Tapia R."/>
            <person name="Land M."/>
            <person name="Hauser L."/>
            <person name="Kyrpides N."/>
            <person name="Ivanova N."/>
            <person name="Mikhailova N."/>
            <person name="Pagani I."/>
            <person name="Stams A.J.M."/>
            <person name="Plugge C.M."/>
            <person name="Muyzer G."/>
            <person name="Kuever J."/>
            <person name="Parshina S.N."/>
            <person name="Ivanova A.E."/>
            <person name="Nazina T.N."/>
            <person name="Brambilla E."/>
            <person name="Spring S."/>
            <person name="Klenk H.-P."/>
            <person name="Woyke T."/>
        </authorList>
    </citation>
    <scope>NUCLEOTIDE SEQUENCE [LARGE SCALE GENOMIC DNA]</scope>
    <source>
        <strain evidence="8">ATCC 23193 / DSM 2154 / NCIB 8452 / DL</strain>
    </source>
</reference>
<dbReference type="InterPro" id="IPR000983">
    <property type="entry name" value="Bac_GSPG_pilin"/>
</dbReference>
<feature type="transmembrane region" description="Helical" evidence="6">
    <location>
        <begin position="12"/>
        <end position="32"/>
    </location>
</feature>
<dbReference type="eggNOG" id="COG4968">
    <property type="taxonomic scope" value="Bacteria"/>
</dbReference>
<dbReference type="Proteomes" id="UP000009234">
    <property type="component" value="Chromosome"/>
</dbReference>
<sequence length="171" mass="18568">MLKRRIKNQKGFTLVELLVVIAIIGILAAVIAPNAFKAVEKGKVAAAEADFKAIKSAALNYYTDTGVWPVDGADSDGFIRTSDVDGWNGPYLERWPSRNPWGGDYNFRNGVPVSDTSISNHYKYLELDDLTTDARSRLEADLDGGTASGTTGVVRYNGDTATTVYLVISTE</sequence>
<keyword evidence="8" id="KW-1185">Reference proteome</keyword>
<dbReference type="KEGG" id="dru:Desru_3109"/>
<evidence type="ECO:0000256" key="4">
    <source>
        <dbReference type="ARBA" id="ARBA00022989"/>
    </source>
</evidence>
<evidence type="ECO:0000313" key="8">
    <source>
        <dbReference type="Proteomes" id="UP000009234"/>
    </source>
</evidence>
<accession>F6DUD5</accession>
<evidence type="ECO:0000256" key="2">
    <source>
        <dbReference type="ARBA" id="ARBA00022481"/>
    </source>
</evidence>
<dbReference type="HOGENOM" id="CLU_130315_0_0_9"/>
<keyword evidence="2" id="KW-0488">Methylation</keyword>
<dbReference type="Pfam" id="PF22434">
    <property type="entry name" value="PilW_C"/>
    <property type="match status" value="1"/>
</dbReference>
<keyword evidence="5 6" id="KW-0472">Membrane</keyword>
<dbReference type="PANTHER" id="PTHR30093">
    <property type="entry name" value="GENERAL SECRETION PATHWAY PROTEIN G"/>
    <property type="match status" value="1"/>
</dbReference>
<evidence type="ECO:0000256" key="3">
    <source>
        <dbReference type="ARBA" id="ARBA00022692"/>
    </source>
</evidence>
<organism evidence="7 8">
    <name type="scientific">Desulforamulus ruminis (strain ATCC 23193 / DSM 2154 / NCIMB 8452 / DL)</name>
    <name type="common">Desulfotomaculum ruminis</name>
    <dbReference type="NCBI Taxonomy" id="696281"/>
    <lineage>
        <taxon>Bacteria</taxon>
        <taxon>Bacillati</taxon>
        <taxon>Bacillota</taxon>
        <taxon>Clostridia</taxon>
        <taxon>Eubacteriales</taxon>
        <taxon>Peptococcaceae</taxon>
        <taxon>Desulforamulus</taxon>
    </lineage>
</organism>
<dbReference type="PANTHER" id="PTHR30093:SF44">
    <property type="entry name" value="TYPE II SECRETION SYSTEM CORE PROTEIN G"/>
    <property type="match status" value="1"/>
</dbReference>
<dbReference type="InterPro" id="IPR045584">
    <property type="entry name" value="Pilin-like"/>
</dbReference>